<reference evidence="4" key="1">
    <citation type="journal article" date="2019" name="Int. J. Syst. Evol. Microbiol.">
        <title>The Global Catalogue of Microorganisms (GCM) 10K type strain sequencing project: providing services to taxonomists for standard genome sequencing and annotation.</title>
        <authorList>
            <consortium name="The Broad Institute Genomics Platform"/>
            <consortium name="The Broad Institute Genome Sequencing Center for Infectious Disease"/>
            <person name="Wu L."/>
            <person name="Ma J."/>
        </authorList>
    </citation>
    <scope>NUCLEOTIDE SEQUENCE [LARGE SCALE GENOMIC DNA]</scope>
    <source>
        <strain evidence="4">JCM 17137</strain>
    </source>
</reference>
<feature type="compositionally biased region" description="Pro residues" evidence="1">
    <location>
        <begin position="7"/>
        <end position="24"/>
    </location>
</feature>
<accession>A0ABP7EXK8</accession>
<keyword evidence="2" id="KW-0812">Transmembrane</keyword>
<comment type="caution">
    <text evidence="3">The sequence shown here is derived from an EMBL/GenBank/DDBJ whole genome shotgun (WGS) entry which is preliminary data.</text>
</comment>
<evidence type="ECO:0000256" key="2">
    <source>
        <dbReference type="SAM" id="Phobius"/>
    </source>
</evidence>
<feature type="transmembrane region" description="Helical" evidence="2">
    <location>
        <begin position="110"/>
        <end position="132"/>
    </location>
</feature>
<gene>
    <name evidence="3" type="ORF">GCM10022402_02200</name>
</gene>
<keyword evidence="2" id="KW-1133">Transmembrane helix</keyword>
<evidence type="ECO:0000313" key="4">
    <source>
        <dbReference type="Proteomes" id="UP001500908"/>
    </source>
</evidence>
<sequence>MTHYPQPSEPEPEYPQQPPTPDPFSHPGYPSGGHPAGGMVPYNPTAQTGGWQAPPGYQTPPPSGGQTLAVLGDITVTEHEINTPSGRFPLRGSVWSINDMSYIEQRMATWGLVLGLILMPMTCALSLLFLLAKETTVSGSIQVSVRSGERFHTTHIPVRSQGTIHQVHQQFNHVRSLASMA</sequence>
<dbReference type="RefSeq" id="WP_344966341.1">
    <property type="nucleotide sequence ID" value="NZ_BAABDD010000001.1"/>
</dbReference>
<keyword evidence="4" id="KW-1185">Reference proteome</keyword>
<name>A0ABP7EXK8_9ACTN</name>
<proteinExistence type="predicted"/>
<keyword evidence="2" id="KW-0472">Membrane</keyword>
<dbReference type="Proteomes" id="UP001500908">
    <property type="component" value="Unassembled WGS sequence"/>
</dbReference>
<dbReference type="EMBL" id="BAABDD010000001">
    <property type="protein sequence ID" value="GAA3725112.1"/>
    <property type="molecule type" value="Genomic_DNA"/>
</dbReference>
<organism evidence="3 4">
    <name type="scientific">Salinactinospora qingdaonensis</name>
    <dbReference type="NCBI Taxonomy" id="702744"/>
    <lineage>
        <taxon>Bacteria</taxon>
        <taxon>Bacillati</taxon>
        <taxon>Actinomycetota</taxon>
        <taxon>Actinomycetes</taxon>
        <taxon>Streptosporangiales</taxon>
        <taxon>Nocardiopsidaceae</taxon>
        <taxon>Salinactinospora</taxon>
    </lineage>
</organism>
<evidence type="ECO:0000313" key="3">
    <source>
        <dbReference type="EMBL" id="GAA3725112.1"/>
    </source>
</evidence>
<feature type="region of interest" description="Disordered" evidence="1">
    <location>
        <begin position="1"/>
        <end position="66"/>
    </location>
</feature>
<evidence type="ECO:0000256" key="1">
    <source>
        <dbReference type="SAM" id="MobiDB-lite"/>
    </source>
</evidence>
<protein>
    <submittedName>
        <fullName evidence="3">Uncharacterized protein</fullName>
    </submittedName>
</protein>